<evidence type="ECO:0000313" key="2">
    <source>
        <dbReference type="EMBL" id="POG69011.1"/>
    </source>
</evidence>
<dbReference type="EMBL" id="AUPC02000143">
    <property type="protein sequence ID" value="POG69011.1"/>
    <property type="molecule type" value="Genomic_DNA"/>
</dbReference>
<keyword evidence="1" id="KW-0472">Membrane</keyword>
<keyword evidence="1" id="KW-0812">Transmembrane</keyword>
<feature type="transmembrane region" description="Helical" evidence="1">
    <location>
        <begin position="12"/>
        <end position="29"/>
    </location>
</feature>
<name>A0A2P4PUE9_RHIID</name>
<dbReference type="AlphaFoldDB" id="A0A2P4PUE9"/>
<comment type="caution">
    <text evidence="2">The sequence shown here is derived from an EMBL/GenBank/DDBJ whole genome shotgun (WGS) entry which is preliminary data.</text>
</comment>
<gene>
    <name evidence="2" type="ORF">GLOIN_2v1630930</name>
</gene>
<organism evidence="2 3">
    <name type="scientific">Rhizophagus irregularis (strain DAOM 181602 / DAOM 197198 / MUCL 43194)</name>
    <name type="common">Arbuscular mycorrhizal fungus</name>
    <name type="synonym">Glomus intraradices</name>
    <dbReference type="NCBI Taxonomy" id="747089"/>
    <lineage>
        <taxon>Eukaryota</taxon>
        <taxon>Fungi</taxon>
        <taxon>Fungi incertae sedis</taxon>
        <taxon>Mucoromycota</taxon>
        <taxon>Glomeromycotina</taxon>
        <taxon>Glomeromycetes</taxon>
        <taxon>Glomerales</taxon>
        <taxon>Glomeraceae</taxon>
        <taxon>Rhizophagus</taxon>
    </lineage>
</organism>
<reference evidence="2 3" key="2">
    <citation type="journal article" date="2018" name="New Phytol.">
        <title>High intraspecific genome diversity in the model arbuscular mycorrhizal symbiont Rhizophagus irregularis.</title>
        <authorList>
            <person name="Chen E.C.H."/>
            <person name="Morin E."/>
            <person name="Beaudet D."/>
            <person name="Noel J."/>
            <person name="Yildirir G."/>
            <person name="Ndikumana S."/>
            <person name="Charron P."/>
            <person name="St-Onge C."/>
            <person name="Giorgi J."/>
            <person name="Kruger M."/>
            <person name="Marton T."/>
            <person name="Ropars J."/>
            <person name="Grigoriev I.V."/>
            <person name="Hainaut M."/>
            <person name="Henrissat B."/>
            <person name="Roux C."/>
            <person name="Martin F."/>
            <person name="Corradi N."/>
        </authorList>
    </citation>
    <scope>NUCLEOTIDE SEQUENCE [LARGE SCALE GENOMIC DNA]</scope>
    <source>
        <strain evidence="2 3">DAOM 197198</strain>
    </source>
</reference>
<protein>
    <submittedName>
        <fullName evidence="2">Uncharacterized protein</fullName>
    </submittedName>
</protein>
<accession>A0A2P4PUE9</accession>
<keyword evidence="1" id="KW-1133">Transmembrane helix</keyword>
<feature type="transmembrane region" description="Helical" evidence="1">
    <location>
        <begin position="49"/>
        <end position="66"/>
    </location>
</feature>
<keyword evidence="3" id="KW-1185">Reference proteome</keyword>
<dbReference type="Proteomes" id="UP000018888">
    <property type="component" value="Unassembled WGS sequence"/>
</dbReference>
<evidence type="ECO:0000256" key="1">
    <source>
        <dbReference type="SAM" id="Phobius"/>
    </source>
</evidence>
<reference evidence="2 3" key="1">
    <citation type="journal article" date="2013" name="Proc. Natl. Acad. Sci. U.S.A.">
        <title>Genome of an arbuscular mycorrhizal fungus provides insight into the oldest plant symbiosis.</title>
        <authorList>
            <person name="Tisserant E."/>
            <person name="Malbreil M."/>
            <person name="Kuo A."/>
            <person name="Kohler A."/>
            <person name="Symeonidi A."/>
            <person name="Balestrini R."/>
            <person name="Charron P."/>
            <person name="Duensing N."/>
            <person name="Frei Dit Frey N."/>
            <person name="Gianinazzi-Pearson V."/>
            <person name="Gilbert L.B."/>
            <person name="Handa Y."/>
            <person name="Herr J.R."/>
            <person name="Hijri M."/>
            <person name="Koul R."/>
            <person name="Kawaguchi M."/>
            <person name="Krajinski F."/>
            <person name="Lammers P.J."/>
            <person name="Masclaux F.G."/>
            <person name="Murat C."/>
            <person name="Morin E."/>
            <person name="Ndikumana S."/>
            <person name="Pagni M."/>
            <person name="Petitpierre D."/>
            <person name="Requena N."/>
            <person name="Rosikiewicz P."/>
            <person name="Riley R."/>
            <person name="Saito K."/>
            <person name="San Clemente H."/>
            <person name="Shapiro H."/>
            <person name="van Tuinen D."/>
            <person name="Becard G."/>
            <person name="Bonfante P."/>
            <person name="Paszkowski U."/>
            <person name="Shachar-Hill Y.Y."/>
            <person name="Tuskan G.A."/>
            <person name="Young P.W."/>
            <person name="Sanders I.R."/>
            <person name="Henrissat B."/>
            <person name="Rensing S.A."/>
            <person name="Grigoriev I.V."/>
            <person name="Corradi N."/>
            <person name="Roux C."/>
            <person name="Martin F."/>
        </authorList>
    </citation>
    <scope>NUCLEOTIDE SEQUENCE [LARGE SCALE GENOMIC DNA]</scope>
    <source>
        <strain evidence="2 3">DAOM 197198</strain>
    </source>
</reference>
<sequence>MCIYCTKKKKFIISFFLFSFSITPMYIKVHKYNYHNNHNNHNNNHDNHIIFNYGSTTVLIDILKIMHFL</sequence>
<proteinExistence type="predicted"/>
<evidence type="ECO:0000313" key="3">
    <source>
        <dbReference type="Proteomes" id="UP000018888"/>
    </source>
</evidence>